<dbReference type="OrthoDB" id="5968689at2759"/>
<dbReference type="InterPro" id="IPR024810">
    <property type="entry name" value="MAB21L/cGLR"/>
</dbReference>
<dbReference type="SMART" id="SM01265">
    <property type="entry name" value="Mab-21"/>
    <property type="match status" value="1"/>
</dbReference>
<dbReference type="InterPro" id="IPR046906">
    <property type="entry name" value="Mab-21_HhH/H2TH-like"/>
</dbReference>
<dbReference type="PANTHER" id="PTHR10656">
    <property type="entry name" value="CELL FATE DETERMINING PROTEIN MAB21-RELATED"/>
    <property type="match status" value="1"/>
</dbReference>
<organism evidence="2 3">
    <name type="scientific">Mytilus coruscus</name>
    <name type="common">Sea mussel</name>
    <dbReference type="NCBI Taxonomy" id="42192"/>
    <lineage>
        <taxon>Eukaryota</taxon>
        <taxon>Metazoa</taxon>
        <taxon>Spiralia</taxon>
        <taxon>Lophotrochozoa</taxon>
        <taxon>Mollusca</taxon>
        <taxon>Bivalvia</taxon>
        <taxon>Autobranchia</taxon>
        <taxon>Pteriomorphia</taxon>
        <taxon>Mytilida</taxon>
        <taxon>Mytiloidea</taxon>
        <taxon>Mytilidae</taxon>
        <taxon>Mytilinae</taxon>
        <taxon>Mytilus</taxon>
    </lineage>
</organism>
<dbReference type="AlphaFoldDB" id="A0A6J8C620"/>
<proteinExistence type="predicted"/>
<reference evidence="2 3" key="1">
    <citation type="submission" date="2020-06" db="EMBL/GenBank/DDBJ databases">
        <authorList>
            <person name="Li R."/>
            <person name="Bekaert M."/>
        </authorList>
    </citation>
    <scope>NUCLEOTIDE SEQUENCE [LARGE SCALE GENOMIC DNA]</scope>
    <source>
        <strain evidence="3">wild</strain>
    </source>
</reference>
<keyword evidence="3" id="KW-1185">Reference proteome</keyword>
<feature type="domain" description="Mab-21-like HhH/H2TH-like" evidence="1">
    <location>
        <begin position="392"/>
        <end position="484"/>
    </location>
</feature>
<evidence type="ECO:0000259" key="1">
    <source>
        <dbReference type="Pfam" id="PF20266"/>
    </source>
</evidence>
<dbReference type="Gene3D" id="1.10.1410.40">
    <property type="match status" value="1"/>
</dbReference>
<evidence type="ECO:0000313" key="2">
    <source>
        <dbReference type="EMBL" id="CAC5390450.1"/>
    </source>
</evidence>
<dbReference type="Pfam" id="PF20266">
    <property type="entry name" value="Mab-21_C"/>
    <property type="match status" value="1"/>
</dbReference>
<dbReference type="PANTHER" id="PTHR10656:SF69">
    <property type="entry name" value="MAB-21-LIKE HHH_H2TH-LIKE DOMAIN-CONTAINING PROTEIN"/>
    <property type="match status" value="1"/>
</dbReference>
<dbReference type="EMBL" id="CACVKT020004528">
    <property type="protein sequence ID" value="CAC5390450.1"/>
    <property type="molecule type" value="Genomic_DNA"/>
</dbReference>
<accession>A0A6J8C620</accession>
<dbReference type="Proteomes" id="UP000507470">
    <property type="component" value="Unassembled WGS sequence"/>
</dbReference>
<evidence type="ECO:0000313" key="3">
    <source>
        <dbReference type="Proteomes" id="UP000507470"/>
    </source>
</evidence>
<sequence>MEQADGIRKMKPADSICEMEPADCYRKMELTDEIREMNLGDIIKELERQSTPAINDKGQNKFCYYFTRFINHFGRGRIQVGGSTQEGTRLRSSVDDGHCDYLLISDIYIPSECIEYKLDRPSCFVHINGDFMQELCPEIHLVEGKYLPSNLLSEIKPEAFKHWGDLTKLLLKNNNAISIDQKIKPGFSTTTFKGLKCSDPSIKLHDSSKTLWQNLLNSLRKSIRENPSASTERINLFLEKYLALLQILDNTNKDILTNDSGQIPPIPDPNNETISLDEENMTSTTVSPANAIDSHRQPIGVNEVKIYYDRKKEDDFVPMFQITGKPNGIDDWVKRERKSHWPPKTTLNKISNCEFFLVAMPTPVNPQKSKDFCLAYTTAETELSKSLNTVQKRVLLMIKALNKSTLQRYSKTVTSFHWKTALYWTSESIEQSMIEHDNEENALKLLHQVLDYMNKCLTTQNLQHYFIESNLFDGMDPEEASSIILRILEIKKNPEKELRVYLNMDGYGQEQCETITRRKLQEFLIDFNDHQLTLDIFKSVFDELFEEKEKFREAFRDVLTIVLDDYLESKAKKRNTIGTSLLLWALKFKIVKEKLINETVSYFLDFVGIDEEKGNLIIRKFLSLSIQHHMEKEEK</sequence>
<protein>
    <recommendedName>
        <fullName evidence="1">Mab-21-like HhH/H2TH-like domain-containing protein</fullName>
    </recommendedName>
</protein>
<name>A0A6J8C620_MYTCO</name>
<gene>
    <name evidence="2" type="ORF">MCOR_25547</name>
</gene>